<feature type="compositionally biased region" description="Basic and acidic residues" evidence="1">
    <location>
        <begin position="210"/>
        <end position="219"/>
    </location>
</feature>
<name>A0A7J7TJ90_MYOMY</name>
<evidence type="ECO:0000256" key="1">
    <source>
        <dbReference type="SAM" id="MobiDB-lite"/>
    </source>
</evidence>
<comment type="caution">
    <text evidence="2">The sequence shown here is derived from an EMBL/GenBank/DDBJ whole genome shotgun (WGS) entry which is preliminary data.</text>
</comment>
<keyword evidence="3" id="KW-1185">Reference proteome</keyword>
<reference evidence="2 3" key="1">
    <citation type="journal article" date="2020" name="Nature">
        <title>Six reference-quality genomes reveal evolution of bat adaptations.</title>
        <authorList>
            <person name="Jebb D."/>
            <person name="Huang Z."/>
            <person name="Pippel M."/>
            <person name="Hughes G.M."/>
            <person name="Lavrichenko K."/>
            <person name="Devanna P."/>
            <person name="Winkler S."/>
            <person name="Jermiin L.S."/>
            <person name="Skirmuntt E.C."/>
            <person name="Katzourakis A."/>
            <person name="Burkitt-Gray L."/>
            <person name="Ray D.A."/>
            <person name="Sullivan K.A.M."/>
            <person name="Roscito J.G."/>
            <person name="Kirilenko B.M."/>
            <person name="Davalos L.M."/>
            <person name="Corthals A.P."/>
            <person name="Power M.L."/>
            <person name="Jones G."/>
            <person name="Ransome R.D."/>
            <person name="Dechmann D.K.N."/>
            <person name="Locatelli A.G."/>
            <person name="Puechmaille S.J."/>
            <person name="Fedrigo O."/>
            <person name="Jarvis E.D."/>
            <person name="Hiller M."/>
            <person name="Vernes S.C."/>
            <person name="Myers E.W."/>
            <person name="Teeling E.C."/>
        </authorList>
    </citation>
    <scope>NUCLEOTIDE SEQUENCE [LARGE SCALE GENOMIC DNA]</scope>
    <source>
        <strain evidence="2">MMyoMyo1</strain>
        <tissue evidence="2">Flight muscle</tissue>
    </source>
</reference>
<sequence>MREEKIRAGAPEVAAGAHNAELQADRPTHGPRLLQDRAAPAENTRELRANRIQFCHQRPPEQEQQWQHNFIVEAALKPQQAPKDAMETVITAVAEIRATLDQATAALQDASRQLLRSELHIHSDPNFKVANQTGPTRDHRREPGKPGAHSGTRCGEMLQLRQRLVSCCASASLLKTQLLDREKMELQLEEVRRESIEKNHSKKTPMVQEALRKDHKEHS</sequence>
<proteinExistence type="predicted"/>
<protein>
    <submittedName>
        <fullName evidence="2">Uncharacterized protein</fullName>
    </submittedName>
</protein>
<feature type="region of interest" description="Disordered" evidence="1">
    <location>
        <begin position="126"/>
        <end position="152"/>
    </location>
</feature>
<gene>
    <name evidence="2" type="ORF">mMyoMyo1_009059</name>
</gene>
<dbReference type="Proteomes" id="UP000527355">
    <property type="component" value="Unassembled WGS sequence"/>
</dbReference>
<evidence type="ECO:0000313" key="2">
    <source>
        <dbReference type="EMBL" id="KAF6300585.1"/>
    </source>
</evidence>
<dbReference type="EMBL" id="JABWUV010000016">
    <property type="protein sequence ID" value="KAF6300585.1"/>
    <property type="molecule type" value="Genomic_DNA"/>
</dbReference>
<dbReference type="AlphaFoldDB" id="A0A7J7TJ90"/>
<organism evidence="2 3">
    <name type="scientific">Myotis myotis</name>
    <name type="common">Greater mouse-eared bat</name>
    <name type="synonym">Vespertilio myotis</name>
    <dbReference type="NCBI Taxonomy" id="51298"/>
    <lineage>
        <taxon>Eukaryota</taxon>
        <taxon>Metazoa</taxon>
        <taxon>Chordata</taxon>
        <taxon>Craniata</taxon>
        <taxon>Vertebrata</taxon>
        <taxon>Euteleostomi</taxon>
        <taxon>Mammalia</taxon>
        <taxon>Eutheria</taxon>
        <taxon>Laurasiatheria</taxon>
        <taxon>Chiroptera</taxon>
        <taxon>Yangochiroptera</taxon>
        <taxon>Vespertilionidae</taxon>
        <taxon>Myotis</taxon>
    </lineage>
</organism>
<feature type="region of interest" description="Disordered" evidence="1">
    <location>
        <begin position="195"/>
        <end position="219"/>
    </location>
</feature>
<accession>A0A7J7TJ90</accession>
<evidence type="ECO:0000313" key="3">
    <source>
        <dbReference type="Proteomes" id="UP000527355"/>
    </source>
</evidence>
<feature type="region of interest" description="Disordered" evidence="1">
    <location>
        <begin position="1"/>
        <end position="33"/>
    </location>
</feature>